<protein>
    <submittedName>
        <fullName evidence="1">Uncharacterized protein</fullName>
    </submittedName>
</protein>
<evidence type="ECO:0000313" key="1">
    <source>
        <dbReference type="EMBL" id="NJB66439.1"/>
    </source>
</evidence>
<dbReference type="EMBL" id="JAATJA010000001">
    <property type="protein sequence ID" value="NJB66439.1"/>
    <property type="molecule type" value="Genomic_DNA"/>
</dbReference>
<sequence>MNLNDIVVTMAAAIARDADIDRLCAETWGTTLTVVAGYEPGAGPELDEAPVVQIATDDRSRSANLVDREHLVLVGVFSPAGVWVTAPEGYRCQTGRAAHERLAELVERTATSALVAADIPTTPVPAPPDRQWPGGGGFGAFYGYAISYHDPIH</sequence>
<proteinExistence type="predicted"/>
<gene>
    <name evidence="1" type="ORF">GGQ74_000079</name>
</gene>
<dbReference type="Proteomes" id="UP000580856">
    <property type="component" value="Unassembled WGS sequence"/>
</dbReference>
<accession>A0A846QP04</accession>
<comment type="caution">
    <text evidence="1">The sequence shown here is derived from an EMBL/GenBank/DDBJ whole genome shotgun (WGS) entry which is preliminary data.</text>
</comment>
<name>A0A846QP04_9BACT</name>
<dbReference type="RefSeq" id="WP_167939576.1">
    <property type="nucleotide sequence ID" value="NZ_JAATJA010000001.1"/>
</dbReference>
<organism evidence="1 2">
    <name type="scientific">Desulfobaculum xiamenense</name>
    <dbReference type="NCBI Taxonomy" id="995050"/>
    <lineage>
        <taxon>Bacteria</taxon>
        <taxon>Pseudomonadati</taxon>
        <taxon>Thermodesulfobacteriota</taxon>
        <taxon>Desulfovibrionia</taxon>
        <taxon>Desulfovibrionales</taxon>
        <taxon>Desulfovibrionaceae</taxon>
        <taxon>Desulfobaculum</taxon>
    </lineage>
</organism>
<reference evidence="1 2" key="1">
    <citation type="submission" date="2020-03" db="EMBL/GenBank/DDBJ databases">
        <title>Genomic Encyclopedia of Type Strains, Phase IV (KMG-IV): sequencing the most valuable type-strain genomes for metagenomic binning, comparative biology and taxonomic classification.</title>
        <authorList>
            <person name="Goeker M."/>
        </authorList>
    </citation>
    <scope>NUCLEOTIDE SEQUENCE [LARGE SCALE GENOMIC DNA]</scope>
    <source>
        <strain evidence="1 2">DSM 24233</strain>
    </source>
</reference>
<evidence type="ECO:0000313" key="2">
    <source>
        <dbReference type="Proteomes" id="UP000580856"/>
    </source>
</evidence>
<dbReference type="AlphaFoldDB" id="A0A846QP04"/>
<keyword evidence="2" id="KW-1185">Reference proteome</keyword>